<dbReference type="PANTHER" id="PTHR37023:SF1">
    <property type="entry name" value="ISSOD25 TRANSPOSASE TNPA_ISSOD25"/>
    <property type="match status" value="1"/>
</dbReference>
<dbReference type="NCBIfam" id="NF033538">
    <property type="entry name" value="transpos_IS91"/>
    <property type="match status" value="1"/>
</dbReference>
<dbReference type="Pfam" id="PF04986">
    <property type="entry name" value="Y2_Tnp"/>
    <property type="match status" value="1"/>
</dbReference>
<organism evidence="3">
    <name type="scientific">hydrothermal vent metagenome</name>
    <dbReference type="NCBI Taxonomy" id="652676"/>
    <lineage>
        <taxon>unclassified sequences</taxon>
        <taxon>metagenomes</taxon>
        <taxon>ecological metagenomes</taxon>
    </lineage>
</organism>
<name>A0A3B0Y2M1_9ZZZZ</name>
<feature type="domain" description="Transposase zinc-binding" evidence="2">
    <location>
        <begin position="7"/>
        <end position="97"/>
    </location>
</feature>
<dbReference type="GO" id="GO:0003677">
    <property type="term" value="F:DNA binding"/>
    <property type="evidence" value="ECO:0007669"/>
    <property type="project" value="InterPro"/>
</dbReference>
<evidence type="ECO:0000313" key="3">
    <source>
        <dbReference type="EMBL" id="VAW62676.1"/>
    </source>
</evidence>
<dbReference type="Pfam" id="PF14319">
    <property type="entry name" value="Zn_Tnp_IS91"/>
    <property type="match status" value="1"/>
</dbReference>
<evidence type="ECO:0000259" key="1">
    <source>
        <dbReference type="Pfam" id="PF04986"/>
    </source>
</evidence>
<dbReference type="InterPro" id="IPR054832">
    <property type="entry name" value="transpos_IS91"/>
</dbReference>
<accession>A0A3B0Y2M1</accession>
<gene>
    <name evidence="3" type="ORF">MNBD_GAMMA09-2884</name>
</gene>
<dbReference type="EMBL" id="UOFI01000025">
    <property type="protein sequence ID" value="VAW62676.1"/>
    <property type="molecule type" value="Genomic_DNA"/>
</dbReference>
<evidence type="ECO:0000259" key="2">
    <source>
        <dbReference type="Pfam" id="PF14319"/>
    </source>
</evidence>
<protein>
    <submittedName>
        <fullName evidence="3">Mobile element protein</fullName>
    </submittedName>
</protein>
<dbReference type="PANTHER" id="PTHR37023">
    <property type="entry name" value="TRANSPOSASE"/>
    <property type="match status" value="1"/>
</dbReference>
<dbReference type="InterPro" id="IPR026889">
    <property type="entry name" value="Zn_Tnp"/>
</dbReference>
<dbReference type="AlphaFoldDB" id="A0A3B0Y2M1"/>
<dbReference type="InterPro" id="IPR007069">
    <property type="entry name" value="Transposase_32"/>
</dbReference>
<proteinExistence type="predicted"/>
<dbReference type="GO" id="GO:0004803">
    <property type="term" value="F:transposase activity"/>
    <property type="evidence" value="ECO:0007669"/>
    <property type="project" value="InterPro"/>
</dbReference>
<dbReference type="GO" id="GO:0006313">
    <property type="term" value="P:DNA transposition"/>
    <property type="evidence" value="ECO:0007669"/>
    <property type="project" value="InterPro"/>
</dbReference>
<reference evidence="3" key="1">
    <citation type="submission" date="2018-06" db="EMBL/GenBank/DDBJ databases">
        <authorList>
            <person name="Zhirakovskaya E."/>
        </authorList>
    </citation>
    <scope>NUCLEOTIDE SEQUENCE</scope>
</reference>
<sequence length="350" mass="40402">MELKTLIREYKPALIQKYGDTLLPSQWRALQSIERCRTAKSGELFVQCKQCAHAHCLPLSCGHRHCPTCQNHEVNQWLDRQKQKLLPVEYFMVTFTLPAQLRALTWAKQKAIYRLFFACVVSTLKDFGLNPDKLDGDTGFTAVLHTHNRRLDYHPHIHVVMPGGGINQKRRQWKKLKGKFLFNEFALAKVFRARFLGALNNEAIAIPQNTPKKWVANVQHVGKGLPALTYLSRYLYRGVISEKNIVENKNGKVTFRYTNSSTKKTEYRTFSGEDFLALILKHVLPRGFRRVRDYGFLHANAKALLKRVQLILNVKLEITPLRARAEFICPLCQSTMVIRIIKHAERLVPD</sequence>
<feature type="domain" description="Transposase IS801/IS1294" evidence="1">
    <location>
        <begin position="139"/>
        <end position="300"/>
    </location>
</feature>